<name>A0A081PMX4_STRMT</name>
<dbReference type="NCBIfam" id="TIGR04092">
    <property type="entry name" value="LTA_DltD"/>
    <property type="match status" value="1"/>
</dbReference>
<dbReference type="SUPFAM" id="SSF52266">
    <property type="entry name" value="SGNH hydrolase"/>
    <property type="match status" value="1"/>
</dbReference>
<accession>A0A081PMX4</accession>
<dbReference type="PANTHER" id="PTHR40039:SF1">
    <property type="entry name" value="PROTEIN DLTD"/>
    <property type="match status" value="1"/>
</dbReference>
<proteinExistence type="predicted"/>
<dbReference type="RefSeq" id="WP_033682486.1">
    <property type="nucleotide sequence ID" value="NZ_CAMHZZ010000002.1"/>
</dbReference>
<dbReference type="PANTHER" id="PTHR40039">
    <property type="entry name" value="PROTEIN DLTD"/>
    <property type="match status" value="1"/>
</dbReference>
<sequence length="390" mass="45614">MIKLKAFLLSLVLVIATLALLNVTYVKKIDDYYKVKDNSIRYSTSYEKYKSRDILTSNITPNTMVLLGSSELVATINEDYHPNKIFNYNDFNIMQIGTSYSQNIIQATTLGSIEGSMTKRKVAIIESVQWFEKDGTHQDAFLNKASQEHIFHMLDNDKISKETKEKLINRIIEITKGNKQQNDIYKKYKSYFIDEKGTIVDKKLLELDNAIYSFKLKQTFYQKHAKSDYPSLGDKTPDYDWEKMTNQFVEEVKKKTDNNDYAVDNNYYNTYLKDRYTSLKNSNKDLSYLESPEYSDMELFLTVAKELGIEVEVIIFPVNGKWNDYTGVSREMREKTYKKIEDVAKSHGATVLNYGNREYDDYFLFDVMHVGVKGWMEVEKELYKFANQDN</sequence>
<dbReference type="InterPro" id="IPR006998">
    <property type="entry name" value="DltD"/>
</dbReference>
<dbReference type="Proteomes" id="UP000028093">
    <property type="component" value="Unassembled WGS sequence"/>
</dbReference>
<dbReference type="EMBL" id="JPFT01000009">
    <property type="protein sequence ID" value="KEQ32047.1"/>
    <property type="molecule type" value="Genomic_DNA"/>
</dbReference>
<dbReference type="InterPro" id="IPR023896">
    <property type="entry name" value="LTA_DltD"/>
</dbReference>
<evidence type="ECO:0000313" key="1">
    <source>
        <dbReference type="EMBL" id="KEQ32047.1"/>
    </source>
</evidence>
<dbReference type="Pfam" id="PF04914">
    <property type="entry name" value="DltD"/>
    <property type="match status" value="1"/>
</dbReference>
<reference evidence="1 2" key="1">
    <citation type="submission" date="2014-05" db="EMBL/GenBank/DDBJ databases">
        <authorList>
            <person name="Daugherty S.C."/>
            <person name="Tallon L.J."/>
            <person name="Sadzewicz L."/>
            <person name="Kilian M."/>
            <person name="Tettelin H."/>
        </authorList>
    </citation>
    <scope>NUCLEOTIDE SEQUENCE [LARGE SCALE GENOMIC DNA]</scope>
    <source>
        <strain evidence="1 2">SK1126</strain>
    </source>
</reference>
<evidence type="ECO:0000313" key="2">
    <source>
        <dbReference type="Proteomes" id="UP000028093"/>
    </source>
</evidence>
<organism evidence="1 2">
    <name type="scientific">Streptococcus mitis</name>
    <dbReference type="NCBI Taxonomy" id="28037"/>
    <lineage>
        <taxon>Bacteria</taxon>
        <taxon>Bacillati</taxon>
        <taxon>Bacillota</taxon>
        <taxon>Bacilli</taxon>
        <taxon>Lactobacillales</taxon>
        <taxon>Streptococcaceae</taxon>
        <taxon>Streptococcus</taxon>
        <taxon>Streptococcus mitis group</taxon>
    </lineage>
</organism>
<gene>
    <name evidence="1" type="ORF">SK1126_1806</name>
</gene>
<dbReference type="PATRIC" id="fig|28037.99.peg.1716"/>
<comment type="caution">
    <text evidence="1">The sequence shown here is derived from an EMBL/GenBank/DDBJ whole genome shotgun (WGS) entry which is preliminary data.</text>
</comment>
<dbReference type="AlphaFoldDB" id="A0A081PMX4"/>
<protein>
    <submittedName>
        <fullName evidence="1">D-alanyl-lipoteichoic acid biosynthesis protein DltD</fullName>
    </submittedName>
</protein>